<gene>
    <name evidence="1" type="ORF">I350_07500</name>
</gene>
<protein>
    <submittedName>
        <fullName evidence="1">Uncharacterized protein</fullName>
    </submittedName>
</protein>
<dbReference type="Proteomes" id="UP000095149">
    <property type="component" value="Unassembled WGS sequence"/>
</dbReference>
<dbReference type="AlphaFoldDB" id="A0A1E3JEM5"/>
<comment type="caution">
    <text evidence="1">The sequence shown here is derived from an EMBL/GenBank/DDBJ whole genome shotgun (WGS) entry which is preliminary data.</text>
</comment>
<evidence type="ECO:0000313" key="1">
    <source>
        <dbReference type="EMBL" id="ODN99330.1"/>
    </source>
</evidence>
<reference evidence="1 2" key="1">
    <citation type="submission" date="2016-06" db="EMBL/GenBank/DDBJ databases">
        <title>Evolution of pathogenesis and genome organization in the Tremellales.</title>
        <authorList>
            <person name="Cuomo C."/>
            <person name="Litvintseva A."/>
            <person name="Heitman J."/>
            <person name="Chen Y."/>
            <person name="Sun S."/>
            <person name="Springer D."/>
            <person name="Dromer F."/>
            <person name="Young S."/>
            <person name="Zeng Q."/>
            <person name="Chapman S."/>
            <person name="Gujja S."/>
            <person name="Saif S."/>
            <person name="Birren B."/>
        </authorList>
    </citation>
    <scope>NUCLEOTIDE SEQUENCE [LARGE SCALE GENOMIC DNA]</scope>
    <source>
        <strain evidence="1 2">CBS 6273</strain>
    </source>
</reference>
<name>A0A1E3JEM5_9TREE</name>
<accession>A0A1E3JEM5</accession>
<organism evidence="1 2">
    <name type="scientific">Cryptococcus amylolentus CBS 6273</name>
    <dbReference type="NCBI Taxonomy" id="1296118"/>
    <lineage>
        <taxon>Eukaryota</taxon>
        <taxon>Fungi</taxon>
        <taxon>Dikarya</taxon>
        <taxon>Basidiomycota</taxon>
        <taxon>Agaricomycotina</taxon>
        <taxon>Tremellomycetes</taxon>
        <taxon>Tremellales</taxon>
        <taxon>Cryptococcaceae</taxon>
        <taxon>Cryptococcus</taxon>
    </lineage>
</organism>
<proteinExistence type="predicted"/>
<dbReference type="OrthoDB" id="4652505at2759"/>
<evidence type="ECO:0000313" key="2">
    <source>
        <dbReference type="Proteomes" id="UP000095149"/>
    </source>
</evidence>
<dbReference type="EMBL" id="MEKH01000012">
    <property type="protein sequence ID" value="ODN99330.1"/>
    <property type="molecule type" value="Genomic_DNA"/>
</dbReference>
<sequence>MENIFFVALRLSRHAVGPHTSYLAKVLSLSSTASHGVLDAFLRTIPILEEVHWTSGVGQVEFRSPASGDRDGFILDVKWLDDEVGEVRVQGGMEGYIKAHSKRPLLDLLAVVDGVGLEVAIEKISEPGSLASDISGRVEIPRKNGKHWAAPVWFVERQGDGAKVWTSAIWLGFQGER</sequence>